<dbReference type="EMBL" id="NUFG01000001">
    <property type="protein sequence ID" value="PEK27505.1"/>
    <property type="molecule type" value="Genomic_DNA"/>
</dbReference>
<evidence type="ECO:0008006" key="4">
    <source>
        <dbReference type="Google" id="ProtNLM"/>
    </source>
</evidence>
<protein>
    <recommendedName>
        <fullName evidence="4">Bacterial EndoU nuclease domain-containing protein</fullName>
    </recommendedName>
</protein>
<evidence type="ECO:0000313" key="2">
    <source>
        <dbReference type="EMBL" id="PEK27505.1"/>
    </source>
</evidence>
<evidence type="ECO:0000313" key="3">
    <source>
        <dbReference type="Proteomes" id="UP000220435"/>
    </source>
</evidence>
<feature type="region of interest" description="Disordered" evidence="1">
    <location>
        <begin position="22"/>
        <end position="65"/>
    </location>
</feature>
<dbReference type="RefSeq" id="WP_098057009.1">
    <property type="nucleotide sequence ID" value="NZ_NUFG01000001.1"/>
</dbReference>
<organism evidence="2 3">
    <name type="scientific">Bacillus wiedmannii</name>
    <dbReference type="NCBI Taxonomy" id="1890302"/>
    <lineage>
        <taxon>Bacteria</taxon>
        <taxon>Bacillati</taxon>
        <taxon>Bacillota</taxon>
        <taxon>Bacilli</taxon>
        <taxon>Bacillales</taxon>
        <taxon>Bacillaceae</taxon>
        <taxon>Bacillus</taxon>
        <taxon>Bacillus cereus group</taxon>
    </lineage>
</organism>
<name>A0AB73RK27_9BACI</name>
<dbReference type="AlphaFoldDB" id="A0AB73RK27"/>
<evidence type="ECO:0000256" key="1">
    <source>
        <dbReference type="SAM" id="MobiDB-lite"/>
    </source>
</evidence>
<proteinExistence type="predicted"/>
<dbReference type="Proteomes" id="UP000220435">
    <property type="component" value="Unassembled WGS sequence"/>
</dbReference>
<sequence>MAEVGTDGFVWNKSIQNVKETLQKFESSPSSRERVNKVKETKKLDKERNNSKNTGNPSKKPKSQLKKVFDVADNYTLHNRVYTNHILERHGSNTNNPAFANKSKFNSDFDIRAGIDSTLKGNGVLVKQNTFGREGYIFEQTFRQPIGIKANGRPVSTLKVVIDKNGNVITAFPKK</sequence>
<reference evidence="2 3" key="1">
    <citation type="submission" date="2017-09" db="EMBL/GenBank/DDBJ databases">
        <title>Large-scale bioinformatics analysis of Bacillus genomes uncovers conserved roles of natural products in bacterial physiology.</title>
        <authorList>
            <consortium name="Agbiome Team Llc"/>
            <person name="Bleich R.M."/>
            <person name="Kirk G.J."/>
            <person name="Santa Maria K.C."/>
            <person name="Allen S.E."/>
            <person name="Farag S."/>
            <person name="Shank E.A."/>
            <person name="Bowers A."/>
        </authorList>
    </citation>
    <scope>NUCLEOTIDE SEQUENCE [LARGE SCALE GENOMIC DNA]</scope>
    <source>
        <strain evidence="2 3">AFS000414</strain>
    </source>
</reference>
<gene>
    <name evidence="2" type="ORF">CN694_00460</name>
</gene>
<accession>A0AB73RK27</accession>
<feature type="compositionally biased region" description="Basic and acidic residues" evidence="1">
    <location>
        <begin position="31"/>
        <end position="50"/>
    </location>
</feature>
<comment type="caution">
    <text evidence="2">The sequence shown here is derived from an EMBL/GenBank/DDBJ whole genome shotgun (WGS) entry which is preliminary data.</text>
</comment>